<dbReference type="AlphaFoldDB" id="A0A830CDM5"/>
<dbReference type="EMBL" id="BMAC01000349">
    <property type="protein sequence ID" value="GFP94424.1"/>
    <property type="molecule type" value="Genomic_DNA"/>
</dbReference>
<evidence type="ECO:0000313" key="2">
    <source>
        <dbReference type="Proteomes" id="UP000653305"/>
    </source>
</evidence>
<reference evidence="1" key="1">
    <citation type="submission" date="2020-07" db="EMBL/GenBank/DDBJ databases">
        <title>Ethylene signaling mediates host invasion by parasitic plants.</title>
        <authorList>
            <person name="Yoshida S."/>
        </authorList>
    </citation>
    <scope>NUCLEOTIDE SEQUENCE</scope>
    <source>
        <strain evidence="1">Okayama</strain>
    </source>
</reference>
<accession>A0A830CDM5</accession>
<organism evidence="1 2">
    <name type="scientific">Phtheirospermum japonicum</name>
    <dbReference type="NCBI Taxonomy" id="374723"/>
    <lineage>
        <taxon>Eukaryota</taxon>
        <taxon>Viridiplantae</taxon>
        <taxon>Streptophyta</taxon>
        <taxon>Embryophyta</taxon>
        <taxon>Tracheophyta</taxon>
        <taxon>Spermatophyta</taxon>
        <taxon>Magnoliopsida</taxon>
        <taxon>eudicotyledons</taxon>
        <taxon>Gunneridae</taxon>
        <taxon>Pentapetalae</taxon>
        <taxon>asterids</taxon>
        <taxon>lamiids</taxon>
        <taxon>Lamiales</taxon>
        <taxon>Orobanchaceae</taxon>
        <taxon>Orobanchaceae incertae sedis</taxon>
        <taxon>Phtheirospermum</taxon>
    </lineage>
</organism>
<sequence length="172" mass="19000">MGNAAMGGESVCRARKPRAKGSIRLDVMRAACNRKIVNRSHVEGQVDWSDIPRGSGMHSNGYVNNTGVRVHSASEQNPNGIGVALSGSGGVIDQNNAKPDAMNLVQENVDVVIMDMGLDDGRFEDPVDEHDIIHEPEQDEHDIIHEPEQVGDEVPVERDIVEKYDWNFFKRS</sequence>
<name>A0A830CDM5_9LAMI</name>
<evidence type="ECO:0000313" key="1">
    <source>
        <dbReference type="EMBL" id="GFP94424.1"/>
    </source>
</evidence>
<dbReference type="Proteomes" id="UP000653305">
    <property type="component" value="Unassembled WGS sequence"/>
</dbReference>
<gene>
    <name evidence="1" type="ORF">PHJA_001586800</name>
</gene>
<protein>
    <submittedName>
        <fullName evidence="1">Uncharacterized protein</fullName>
    </submittedName>
</protein>
<proteinExistence type="predicted"/>
<comment type="caution">
    <text evidence="1">The sequence shown here is derived from an EMBL/GenBank/DDBJ whole genome shotgun (WGS) entry which is preliminary data.</text>
</comment>
<keyword evidence="2" id="KW-1185">Reference proteome</keyword>